<dbReference type="EMBL" id="KV878336">
    <property type="protein sequence ID" value="OJJ51465.1"/>
    <property type="molecule type" value="Genomic_DNA"/>
</dbReference>
<name>A0A1L9SW78_9EURO</name>
<feature type="compositionally biased region" description="Polar residues" evidence="1">
    <location>
        <begin position="29"/>
        <end position="41"/>
    </location>
</feature>
<dbReference type="GO" id="GO:0008168">
    <property type="term" value="F:methyltransferase activity"/>
    <property type="evidence" value="ECO:0007669"/>
    <property type="project" value="TreeGrafter"/>
</dbReference>
<feature type="region of interest" description="Disordered" evidence="1">
    <location>
        <begin position="1"/>
        <end position="53"/>
    </location>
</feature>
<keyword evidence="2" id="KW-0472">Membrane</keyword>
<dbReference type="PANTHER" id="PTHR42912:SF83">
    <property type="entry name" value="METHYLTRANSFERASE TYPE 11 DOMAIN-CONTAINING PROTEIN"/>
    <property type="match status" value="1"/>
</dbReference>
<feature type="transmembrane region" description="Helical" evidence="2">
    <location>
        <begin position="64"/>
        <end position="86"/>
    </location>
</feature>
<dbReference type="PANTHER" id="PTHR42912">
    <property type="entry name" value="METHYLTRANSFERASE"/>
    <property type="match status" value="1"/>
</dbReference>
<dbReference type="GeneID" id="34608242"/>
<dbReference type="STRING" id="1073090.A0A1L9SW78"/>
<sequence length="337" mass="37714">MSASRISRVPVKKAQGAGKLGNQGKLSRASPQFVSPPTTSLPKRANPLLTNPPREVRRRLSPKGMAFLGMGVLVGSAYVGMLYASYQRDLERSRTLQIPPDVSDRYQRTAASYDAEVDMSETLMRMGTKREELVKRARGDVLEVSCGTGRNMEYYELGEKVVIDSKGRASVQGCRSVTFSDLSPEMVELARQKYEVKMKDKNKNKNKNKEKVQVSVAFKAQDAGSIAPPEGRPHFDTVVQTMGLCSMPDPVGVLQHLGSITEPREGRILLLEHGRSHYAWVNRILDDVAPAHADKHGCWWNRDIGEIVRQSGLEVVEMKRWHLGTTWQFVLRPIEKV</sequence>
<gene>
    <name evidence="3" type="ORF">ASPZODRAFT_127540</name>
</gene>
<evidence type="ECO:0000313" key="3">
    <source>
        <dbReference type="EMBL" id="OJJ51465.1"/>
    </source>
</evidence>
<organism evidence="3 4">
    <name type="scientific">Penicilliopsis zonata CBS 506.65</name>
    <dbReference type="NCBI Taxonomy" id="1073090"/>
    <lineage>
        <taxon>Eukaryota</taxon>
        <taxon>Fungi</taxon>
        <taxon>Dikarya</taxon>
        <taxon>Ascomycota</taxon>
        <taxon>Pezizomycotina</taxon>
        <taxon>Eurotiomycetes</taxon>
        <taxon>Eurotiomycetidae</taxon>
        <taxon>Eurotiales</taxon>
        <taxon>Aspergillaceae</taxon>
        <taxon>Penicilliopsis</taxon>
    </lineage>
</organism>
<keyword evidence="2" id="KW-0812">Transmembrane</keyword>
<dbReference type="Gene3D" id="3.40.50.150">
    <property type="entry name" value="Vaccinia Virus protein VP39"/>
    <property type="match status" value="1"/>
</dbReference>
<dbReference type="InterPro" id="IPR050508">
    <property type="entry name" value="Methyltransf_Superfamily"/>
</dbReference>
<evidence type="ECO:0000313" key="4">
    <source>
        <dbReference type="Proteomes" id="UP000184188"/>
    </source>
</evidence>
<dbReference type="VEuPathDB" id="FungiDB:ASPZODRAFT_127540"/>
<accession>A0A1L9SW78</accession>
<reference evidence="4" key="1">
    <citation type="journal article" date="2017" name="Genome Biol.">
        <title>Comparative genomics reveals high biological diversity and specific adaptations in the industrially and medically important fungal genus Aspergillus.</title>
        <authorList>
            <person name="de Vries R.P."/>
            <person name="Riley R."/>
            <person name="Wiebenga A."/>
            <person name="Aguilar-Osorio G."/>
            <person name="Amillis S."/>
            <person name="Uchima C.A."/>
            <person name="Anderluh G."/>
            <person name="Asadollahi M."/>
            <person name="Askin M."/>
            <person name="Barry K."/>
            <person name="Battaglia E."/>
            <person name="Bayram O."/>
            <person name="Benocci T."/>
            <person name="Braus-Stromeyer S.A."/>
            <person name="Caldana C."/>
            <person name="Canovas D."/>
            <person name="Cerqueira G.C."/>
            <person name="Chen F."/>
            <person name="Chen W."/>
            <person name="Choi C."/>
            <person name="Clum A."/>
            <person name="Dos Santos R.A."/>
            <person name="Damasio A.R."/>
            <person name="Diallinas G."/>
            <person name="Emri T."/>
            <person name="Fekete E."/>
            <person name="Flipphi M."/>
            <person name="Freyberg S."/>
            <person name="Gallo A."/>
            <person name="Gournas C."/>
            <person name="Habgood R."/>
            <person name="Hainaut M."/>
            <person name="Harispe M.L."/>
            <person name="Henrissat B."/>
            <person name="Hilden K.S."/>
            <person name="Hope R."/>
            <person name="Hossain A."/>
            <person name="Karabika E."/>
            <person name="Karaffa L."/>
            <person name="Karanyi Z."/>
            <person name="Krasevec N."/>
            <person name="Kuo A."/>
            <person name="Kusch H."/>
            <person name="LaButti K."/>
            <person name="Lagendijk E.L."/>
            <person name="Lapidus A."/>
            <person name="Levasseur A."/>
            <person name="Lindquist E."/>
            <person name="Lipzen A."/>
            <person name="Logrieco A.F."/>
            <person name="MacCabe A."/>
            <person name="Maekelae M.R."/>
            <person name="Malavazi I."/>
            <person name="Melin P."/>
            <person name="Meyer V."/>
            <person name="Mielnichuk N."/>
            <person name="Miskei M."/>
            <person name="Molnar A.P."/>
            <person name="Mule G."/>
            <person name="Ngan C.Y."/>
            <person name="Orejas M."/>
            <person name="Orosz E."/>
            <person name="Ouedraogo J.P."/>
            <person name="Overkamp K.M."/>
            <person name="Park H.-S."/>
            <person name="Perrone G."/>
            <person name="Piumi F."/>
            <person name="Punt P.J."/>
            <person name="Ram A.F."/>
            <person name="Ramon A."/>
            <person name="Rauscher S."/>
            <person name="Record E."/>
            <person name="Riano-Pachon D.M."/>
            <person name="Robert V."/>
            <person name="Roehrig J."/>
            <person name="Ruller R."/>
            <person name="Salamov A."/>
            <person name="Salih N.S."/>
            <person name="Samson R.A."/>
            <person name="Sandor E."/>
            <person name="Sanguinetti M."/>
            <person name="Schuetze T."/>
            <person name="Sepcic K."/>
            <person name="Shelest E."/>
            <person name="Sherlock G."/>
            <person name="Sophianopoulou V."/>
            <person name="Squina F.M."/>
            <person name="Sun H."/>
            <person name="Susca A."/>
            <person name="Todd R.B."/>
            <person name="Tsang A."/>
            <person name="Unkles S.E."/>
            <person name="van de Wiele N."/>
            <person name="van Rossen-Uffink D."/>
            <person name="Oliveira J.V."/>
            <person name="Vesth T.C."/>
            <person name="Visser J."/>
            <person name="Yu J.-H."/>
            <person name="Zhou M."/>
            <person name="Andersen M.R."/>
            <person name="Archer D.B."/>
            <person name="Baker S.E."/>
            <person name="Benoit I."/>
            <person name="Brakhage A.A."/>
            <person name="Braus G.H."/>
            <person name="Fischer R."/>
            <person name="Frisvad J.C."/>
            <person name="Goldman G.H."/>
            <person name="Houbraken J."/>
            <person name="Oakley B."/>
            <person name="Pocsi I."/>
            <person name="Scazzocchio C."/>
            <person name="Seiboth B."/>
            <person name="vanKuyk P.A."/>
            <person name="Wortman J."/>
            <person name="Dyer P.S."/>
            <person name="Grigoriev I.V."/>
        </authorList>
    </citation>
    <scope>NUCLEOTIDE SEQUENCE [LARGE SCALE GENOMIC DNA]</scope>
    <source>
        <strain evidence="4">CBS 506.65</strain>
    </source>
</reference>
<dbReference type="Pfam" id="PF13489">
    <property type="entry name" value="Methyltransf_23"/>
    <property type="match status" value="1"/>
</dbReference>
<dbReference type="AlphaFoldDB" id="A0A1L9SW78"/>
<proteinExistence type="predicted"/>
<dbReference type="SUPFAM" id="SSF53335">
    <property type="entry name" value="S-adenosyl-L-methionine-dependent methyltransferases"/>
    <property type="match status" value="1"/>
</dbReference>
<dbReference type="InterPro" id="IPR029063">
    <property type="entry name" value="SAM-dependent_MTases_sf"/>
</dbReference>
<dbReference type="Proteomes" id="UP000184188">
    <property type="component" value="Unassembled WGS sequence"/>
</dbReference>
<evidence type="ECO:0000256" key="2">
    <source>
        <dbReference type="SAM" id="Phobius"/>
    </source>
</evidence>
<keyword evidence="2" id="KW-1133">Transmembrane helix</keyword>
<evidence type="ECO:0008006" key="5">
    <source>
        <dbReference type="Google" id="ProtNLM"/>
    </source>
</evidence>
<evidence type="ECO:0000256" key="1">
    <source>
        <dbReference type="SAM" id="MobiDB-lite"/>
    </source>
</evidence>
<protein>
    <recommendedName>
        <fullName evidence="5">Methyltransferase domain-containing protein</fullName>
    </recommendedName>
</protein>
<keyword evidence="4" id="KW-1185">Reference proteome</keyword>
<dbReference type="RefSeq" id="XP_022585975.1">
    <property type="nucleotide sequence ID" value="XM_022721777.1"/>
</dbReference>
<dbReference type="OrthoDB" id="416496at2759"/>